<reference evidence="3 4" key="1">
    <citation type="submission" date="2020-08" db="EMBL/GenBank/DDBJ databases">
        <title>Novel species isolated from subtropical streams in China.</title>
        <authorList>
            <person name="Lu H."/>
        </authorList>
    </citation>
    <scope>NUCLEOTIDE SEQUENCE [LARGE SCALE GENOMIC DNA]</scope>
    <source>
        <strain evidence="3 4">CY18W</strain>
    </source>
</reference>
<feature type="chain" id="PRO_5045602356" evidence="1">
    <location>
        <begin position="24"/>
        <end position="288"/>
    </location>
</feature>
<dbReference type="PROSITE" id="PS51257">
    <property type="entry name" value="PROKAR_LIPOPROTEIN"/>
    <property type="match status" value="1"/>
</dbReference>
<evidence type="ECO:0000313" key="4">
    <source>
        <dbReference type="Proteomes" id="UP000650424"/>
    </source>
</evidence>
<feature type="domain" description="Haem-binding uptake Tiki superfamily ChaN" evidence="2">
    <location>
        <begin position="33"/>
        <end position="232"/>
    </location>
</feature>
<evidence type="ECO:0000259" key="2">
    <source>
        <dbReference type="Pfam" id="PF04187"/>
    </source>
</evidence>
<evidence type="ECO:0000256" key="1">
    <source>
        <dbReference type="SAM" id="SignalP"/>
    </source>
</evidence>
<name>A0ABR6ZPN3_9BURK</name>
<dbReference type="RefSeq" id="WP_186947096.1">
    <property type="nucleotide sequence ID" value="NZ_JACOGF010000004.1"/>
</dbReference>
<dbReference type="Proteomes" id="UP000650424">
    <property type="component" value="Unassembled WGS sequence"/>
</dbReference>
<dbReference type="InterPro" id="IPR007314">
    <property type="entry name" value="Cofac_haem-bd_dom"/>
</dbReference>
<gene>
    <name evidence="3" type="ORF">H8L32_10280</name>
</gene>
<dbReference type="EMBL" id="JACOGF010000004">
    <property type="protein sequence ID" value="MBC3917860.1"/>
    <property type="molecule type" value="Genomic_DNA"/>
</dbReference>
<keyword evidence="4" id="KW-1185">Reference proteome</keyword>
<dbReference type="SUPFAM" id="SSF159501">
    <property type="entry name" value="EreA/ChaN-like"/>
    <property type="match status" value="1"/>
</dbReference>
<dbReference type="Pfam" id="PF04187">
    <property type="entry name" value="Cofac_haem_bdg"/>
    <property type="match status" value="1"/>
</dbReference>
<dbReference type="Gene3D" id="3.40.50.11550">
    <property type="match status" value="2"/>
</dbReference>
<evidence type="ECO:0000313" key="3">
    <source>
        <dbReference type="EMBL" id="MBC3917860.1"/>
    </source>
</evidence>
<accession>A0ABR6ZPN3</accession>
<protein>
    <submittedName>
        <fullName evidence="3">ChaN family lipoprotein</fullName>
    </submittedName>
</protein>
<feature type="signal peptide" evidence="1">
    <location>
        <begin position="1"/>
        <end position="23"/>
    </location>
</feature>
<proteinExistence type="predicted"/>
<comment type="caution">
    <text evidence="3">The sequence shown here is derived from an EMBL/GenBank/DDBJ whole genome shotgun (WGS) entry which is preliminary data.</text>
</comment>
<keyword evidence="1" id="KW-0732">Signal</keyword>
<organism evidence="3 4">
    <name type="scientific">Undibacterium hunanense</name>
    <dbReference type="NCBI Taxonomy" id="2762292"/>
    <lineage>
        <taxon>Bacteria</taxon>
        <taxon>Pseudomonadati</taxon>
        <taxon>Pseudomonadota</taxon>
        <taxon>Betaproteobacteria</taxon>
        <taxon>Burkholderiales</taxon>
        <taxon>Oxalobacteraceae</taxon>
        <taxon>Undibacterium</taxon>
    </lineage>
</organism>
<dbReference type="CDD" id="cd14727">
    <property type="entry name" value="ChanN-like"/>
    <property type="match status" value="1"/>
</dbReference>
<sequence>MHRISSFPAIAILLAAGLLSACASTSTAQSATQAVHQKKILLMGEVHDNPDGHRQRFEDLQKLVRAGWRPAIAMEQFDRENQAQLNLAQAECKDADCIIGKVGGKRWEWPYYRPVIQLALDYQLPLLAANLSRTDAARVMRESYAAVLDAVTIQAYQLDRDLPLALVEGQRAAMETGHCGKMPADMVPGMVRAQVARDVWMAKVLAEHTSTGVVLLAGNGHVRRDLGVPHWLAIRQLPGTQVHGYIEAVSDGSKQSIPDTSYDVTHIVPPHVRPDPCKTITEPQKTSS</sequence>
<keyword evidence="3" id="KW-0449">Lipoprotein</keyword>